<sequence>MKLLLDANLSYRLVKKLAYTFPDCLHVTKTGLPIPAEDIAIWQWARVNNRIIVTNDDDYYNLANTYGFPPKVVLLRLGNQSSASVAETRQKHLDDVQKLNESNKYGLLKTF</sequence>
<dbReference type="RefSeq" id="WP_119669637.1">
    <property type="nucleotide sequence ID" value="NZ_QXED01000006.1"/>
</dbReference>
<accession>A0A418M430</accession>
<proteinExistence type="predicted"/>
<gene>
    <name evidence="2" type="ORF">DYU11_20700</name>
</gene>
<dbReference type="Pfam" id="PF18480">
    <property type="entry name" value="DUF5615"/>
    <property type="match status" value="1"/>
</dbReference>
<keyword evidence="3" id="KW-1185">Reference proteome</keyword>
<evidence type="ECO:0000313" key="3">
    <source>
        <dbReference type="Proteomes" id="UP000283523"/>
    </source>
</evidence>
<evidence type="ECO:0000259" key="1">
    <source>
        <dbReference type="Pfam" id="PF18480"/>
    </source>
</evidence>
<comment type="caution">
    <text evidence="2">The sequence shown here is derived from an EMBL/GenBank/DDBJ whole genome shotgun (WGS) entry which is preliminary data.</text>
</comment>
<organism evidence="2 3">
    <name type="scientific">Fibrisoma montanum</name>
    <dbReference type="NCBI Taxonomy" id="2305895"/>
    <lineage>
        <taxon>Bacteria</taxon>
        <taxon>Pseudomonadati</taxon>
        <taxon>Bacteroidota</taxon>
        <taxon>Cytophagia</taxon>
        <taxon>Cytophagales</taxon>
        <taxon>Spirosomataceae</taxon>
        <taxon>Fibrisoma</taxon>
    </lineage>
</organism>
<name>A0A418M430_9BACT</name>
<dbReference type="EMBL" id="QXED01000006">
    <property type="protein sequence ID" value="RIV20469.1"/>
    <property type="molecule type" value="Genomic_DNA"/>
</dbReference>
<protein>
    <recommendedName>
        <fullName evidence="1">DUF5615 domain-containing protein</fullName>
    </recommendedName>
</protein>
<dbReference type="OrthoDB" id="27473at2"/>
<dbReference type="AlphaFoldDB" id="A0A418M430"/>
<feature type="domain" description="DUF5615" evidence="1">
    <location>
        <begin position="1"/>
        <end position="109"/>
    </location>
</feature>
<dbReference type="SUPFAM" id="SSF88723">
    <property type="entry name" value="PIN domain-like"/>
    <property type="match status" value="1"/>
</dbReference>
<dbReference type="InterPro" id="IPR029060">
    <property type="entry name" value="PIN-like_dom_sf"/>
</dbReference>
<reference evidence="2 3" key="1">
    <citation type="submission" date="2018-08" db="EMBL/GenBank/DDBJ databases">
        <title>Fibrisoma montanum sp. nov., isolated from Danxia mountain soil.</title>
        <authorList>
            <person name="Huang Y."/>
        </authorList>
    </citation>
    <scope>NUCLEOTIDE SEQUENCE [LARGE SCALE GENOMIC DNA]</scope>
    <source>
        <strain evidence="2 3">HYT19</strain>
    </source>
</reference>
<dbReference type="Proteomes" id="UP000283523">
    <property type="component" value="Unassembled WGS sequence"/>
</dbReference>
<evidence type="ECO:0000313" key="2">
    <source>
        <dbReference type="EMBL" id="RIV20469.1"/>
    </source>
</evidence>
<dbReference type="InterPro" id="IPR041049">
    <property type="entry name" value="DUF5615"/>
</dbReference>